<keyword evidence="2" id="KW-1185">Reference proteome</keyword>
<dbReference type="Proteomes" id="UP000799437">
    <property type="component" value="Unassembled WGS sequence"/>
</dbReference>
<organism evidence="1 2">
    <name type="scientific">Pseudovirgaria hyperparasitica</name>
    <dbReference type="NCBI Taxonomy" id="470096"/>
    <lineage>
        <taxon>Eukaryota</taxon>
        <taxon>Fungi</taxon>
        <taxon>Dikarya</taxon>
        <taxon>Ascomycota</taxon>
        <taxon>Pezizomycotina</taxon>
        <taxon>Dothideomycetes</taxon>
        <taxon>Dothideomycetes incertae sedis</taxon>
        <taxon>Acrospermales</taxon>
        <taxon>Acrospermaceae</taxon>
        <taxon>Pseudovirgaria</taxon>
    </lineage>
</organism>
<dbReference type="GO" id="GO:0006396">
    <property type="term" value="P:RNA processing"/>
    <property type="evidence" value="ECO:0007669"/>
    <property type="project" value="InterPro"/>
</dbReference>
<proteinExistence type="predicted"/>
<sequence length="141" mass="15608">MVTTGDPVPARLAYLRESARLLAIASPTTSSYLGAQYGKLLLDSDGDINETQVQRDARQREFCNRCGNIMVPGLSYKVRQSRERPRSKVAKKEKTTLSSGIENVNNAREQKEACKSSKARCTTSIAEGSILGQAKQLWLWS</sequence>
<protein>
    <recommendedName>
        <fullName evidence="3">Rpr2-domain-containing protein</fullName>
    </recommendedName>
</protein>
<evidence type="ECO:0000313" key="1">
    <source>
        <dbReference type="EMBL" id="KAF2761709.1"/>
    </source>
</evidence>
<dbReference type="EMBL" id="ML996566">
    <property type="protein sequence ID" value="KAF2761709.1"/>
    <property type="molecule type" value="Genomic_DNA"/>
</dbReference>
<dbReference type="InterPro" id="IPR007175">
    <property type="entry name" value="Rpr2/Snm1/Rpp21"/>
</dbReference>
<dbReference type="Pfam" id="PF04032">
    <property type="entry name" value="Rpr2"/>
    <property type="match status" value="1"/>
</dbReference>
<dbReference type="OrthoDB" id="438080at2759"/>
<dbReference type="AlphaFoldDB" id="A0A6A6WHK1"/>
<evidence type="ECO:0008006" key="3">
    <source>
        <dbReference type="Google" id="ProtNLM"/>
    </source>
</evidence>
<reference evidence="1" key="1">
    <citation type="journal article" date="2020" name="Stud. Mycol.">
        <title>101 Dothideomycetes genomes: a test case for predicting lifestyles and emergence of pathogens.</title>
        <authorList>
            <person name="Haridas S."/>
            <person name="Albert R."/>
            <person name="Binder M."/>
            <person name="Bloem J."/>
            <person name="Labutti K."/>
            <person name="Salamov A."/>
            <person name="Andreopoulos B."/>
            <person name="Baker S."/>
            <person name="Barry K."/>
            <person name="Bills G."/>
            <person name="Bluhm B."/>
            <person name="Cannon C."/>
            <person name="Castanera R."/>
            <person name="Culley D."/>
            <person name="Daum C."/>
            <person name="Ezra D."/>
            <person name="Gonzalez J."/>
            <person name="Henrissat B."/>
            <person name="Kuo A."/>
            <person name="Liang C."/>
            <person name="Lipzen A."/>
            <person name="Lutzoni F."/>
            <person name="Magnuson J."/>
            <person name="Mondo S."/>
            <person name="Nolan M."/>
            <person name="Ohm R."/>
            <person name="Pangilinan J."/>
            <person name="Park H.-J."/>
            <person name="Ramirez L."/>
            <person name="Alfaro M."/>
            <person name="Sun H."/>
            <person name="Tritt A."/>
            <person name="Yoshinaga Y."/>
            <person name="Zwiers L.-H."/>
            <person name="Turgeon B."/>
            <person name="Goodwin S."/>
            <person name="Spatafora J."/>
            <person name="Crous P."/>
            <person name="Grigoriev I."/>
        </authorList>
    </citation>
    <scope>NUCLEOTIDE SEQUENCE</scope>
    <source>
        <strain evidence="1">CBS 121739</strain>
    </source>
</reference>
<evidence type="ECO:0000313" key="2">
    <source>
        <dbReference type="Proteomes" id="UP000799437"/>
    </source>
</evidence>
<accession>A0A6A6WHK1</accession>
<gene>
    <name evidence="1" type="ORF">EJ05DRAFT_496610</name>
</gene>
<name>A0A6A6WHK1_9PEZI</name>
<dbReference type="GeneID" id="54487476"/>
<dbReference type="RefSeq" id="XP_033604160.1">
    <property type="nucleotide sequence ID" value="XM_033746422.1"/>
</dbReference>